<reference evidence="2" key="2">
    <citation type="submission" date="2025-08" db="UniProtKB">
        <authorList>
            <consortium name="RefSeq"/>
        </authorList>
    </citation>
    <scope>IDENTIFICATION</scope>
</reference>
<evidence type="ECO:0000256" key="1">
    <source>
        <dbReference type="SAM" id="MobiDB-lite"/>
    </source>
</evidence>
<feature type="compositionally biased region" description="Low complexity" evidence="1">
    <location>
        <begin position="88"/>
        <end position="99"/>
    </location>
</feature>
<feature type="region of interest" description="Disordered" evidence="1">
    <location>
        <begin position="88"/>
        <end position="109"/>
    </location>
</feature>
<feature type="region of interest" description="Disordered" evidence="1">
    <location>
        <begin position="121"/>
        <end position="143"/>
    </location>
</feature>
<gene>
    <name evidence="2" type="ORF">An01g13495</name>
</gene>
<feature type="compositionally biased region" description="Polar residues" evidence="1">
    <location>
        <begin position="100"/>
        <end position="109"/>
    </location>
</feature>
<dbReference type="KEGG" id="ang:An01g13495"/>
<evidence type="ECO:0000313" key="2">
    <source>
        <dbReference type="RefSeq" id="XP_059603363.1"/>
    </source>
</evidence>
<dbReference type="GeneID" id="84590147"/>
<proteinExistence type="predicted"/>
<sequence length="143" mass="15648">MTSVIARSLIKLRLNCTSPQFCSHTAIIHIKSLTSLRDRRLAHATGQPPFRYNHNLLIWCIFNLILSPTFMFCVLPESTEFRLVPSTSPVPASNSPAASRTVTGLSSSGRSCRLTMTSVSMKSPSRGSRVNRLVGSSGNIVSR</sequence>
<dbReference type="RefSeq" id="XP_059603363.1">
    <property type="nucleotide sequence ID" value="XM_059745302.1"/>
</dbReference>
<accession>A0AAJ8E0Y0</accession>
<dbReference type="VEuPathDB" id="FungiDB:An01g13495"/>
<reference evidence="2" key="1">
    <citation type="submission" date="2025-02" db="EMBL/GenBank/DDBJ databases">
        <authorList>
            <consortium name="NCBI Genome Project"/>
        </authorList>
    </citation>
    <scope>NUCLEOTIDE SEQUENCE</scope>
</reference>
<dbReference type="AlphaFoldDB" id="A0AAJ8E0Y0"/>
<name>A0AAJ8E0Y0_ASPNG</name>
<organism evidence="2">
    <name type="scientific">Aspergillus niger</name>
    <dbReference type="NCBI Taxonomy" id="5061"/>
    <lineage>
        <taxon>Eukaryota</taxon>
        <taxon>Fungi</taxon>
        <taxon>Dikarya</taxon>
        <taxon>Ascomycota</taxon>
        <taxon>Pezizomycotina</taxon>
        <taxon>Eurotiomycetes</taxon>
        <taxon>Eurotiomycetidae</taxon>
        <taxon>Eurotiales</taxon>
        <taxon>Aspergillaceae</taxon>
        <taxon>Aspergillus</taxon>
        <taxon>Aspergillus subgen. Circumdati</taxon>
    </lineage>
</organism>
<protein>
    <submittedName>
        <fullName evidence="2">Uncharacterized protein</fullName>
    </submittedName>
</protein>